<sequence length="331" mass="36659">MPVAQYPTLVDLASRLDQEGHIIPIAEVLSKRDPILKLLRWKECNKTDGYLHGIRTGIPEPTFRKLYQGVQPQKSTTAQVTDTCGNIEMYAEVDKDLADVNGNTAQWRLSEQTPFFQGMGNTMAETIFYGDTDINPDRFMGISARYNQLPGAKRALAAQHVIDAGGTGDDLTSIFIISLDQFFGIYPKGSKIGLQHTDKGQETKTLPDGSMYEVYRDHYKWQAGTALEDWRGVVRVANIKISDLVGGTGTFTSDVLVKTLIRAKNKIPADLSTNVHMFCCEEVKTALEIAALEKSSNAVKIVEAADQFRSLFFNIPIEVSDSISTTEAQIK</sequence>
<evidence type="ECO:0000313" key="1">
    <source>
        <dbReference type="EMBL" id="EPE02018.1"/>
    </source>
</evidence>
<evidence type="ECO:0000313" key="2">
    <source>
        <dbReference type="Proteomes" id="UP000014400"/>
    </source>
</evidence>
<dbReference type="RefSeq" id="WP_016473689.1">
    <property type="nucleotide sequence ID" value="NZ_KE150480.1"/>
</dbReference>
<dbReference type="AlphaFoldDB" id="S3C720"/>
<dbReference type="EMBL" id="ATCF01000004">
    <property type="protein sequence ID" value="EPE02018.1"/>
    <property type="molecule type" value="Genomic_DNA"/>
</dbReference>
<name>S3C720_9BURK</name>
<dbReference type="InterPro" id="IPR048813">
    <property type="entry name" value="GP7-like"/>
</dbReference>
<comment type="caution">
    <text evidence="1">The sequence shown here is derived from an EMBL/GenBank/DDBJ whole genome shotgun (WGS) entry which is preliminary data.</text>
</comment>
<dbReference type="Proteomes" id="UP000014400">
    <property type="component" value="Unassembled WGS sequence"/>
</dbReference>
<organism evidence="1 2">
    <name type="scientific">Sutterella wadsworthensis HGA0223</name>
    <dbReference type="NCBI Taxonomy" id="1203554"/>
    <lineage>
        <taxon>Bacteria</taxon>
        <taxon>Pseudomonadati</taxon>
        <taxon>Pseudomonadota</taxon>
        <taxon>Betaproteobacteria</taxon>
        <taxon>Burkholderiales</taxon>
        <taxon>Sutterellaceae</taxon>
        <taxon>Sutterella</taxon>
    </lineage>
</organism>
<reference evidence="1 2" key="1">
    <citation type="submission" date="2013-04" db="EMBL/GenBank/DDBJ databases">
        <title>The Genome Sequence of Sutterella wadsworthensis HGA0223.</title>
        <authorList>
            <consortium name="The Broad Institute Genomics Platform"/>
            <person name="Earl A."/>
            <person name="Ward D."/>
            <person name="Feldgarden M."/>
            <person name="Gevers D."/>
            <person name="Schmidt T.M."/>
            <person name="Dover J."/>
            <person name="Dai D."/>
            <person name="Walker B."/>
            <person name="Young S."/>
            <person name="Zeng Q."/>
            <person name="Gargeya S."/>
            <person name="Fitzgerald M."/>
            <person name="Haas B."/>
            <person name="Abouelleil A."/>
            <person name="Allen A.W."/>
            <person name="Alvarado L."/>
            <person name="Arachchi H.M."/>
            <person name="Berlin A.M."/>
            <person name="Chapman S.B."/>
            <person name="Gainer-Dewar J."/>
            <person name="Goldberg J."/>
            <person name="Griggs A."/>
            <person name="Gujja S."/>
            <person name="Hansen M."/>
            <person name="Howarth C."/>
            <person name="Imamovic A."/>
            <person name="Ireland A."/>
            <person name="Larimer J."/>
            <person name="McCowan C."/>
            <person name="Murphy C."/>
            <person name="Pearson M."/>
            <person name="Poon T.W."/>
            <person name="Priest M."/>
            <person name="Roberts A."/>
            <person name="Saif S."/>
            <person name="Shea T."/>
            <person name="Sisk P."/>
            <person name="Sykes S."/>
            <person name="Wortman J."/>
            <person name="Nusbaum C."/>
            <person name="Birren B."/>
        </authorList>
    </citation>
    <scope>NUCLEOTIDE SEQUENCE [LARGE SCALE GENOMIC DNA]</scope>
    <source>
        <strain evidence="1 2">HGA0223</strain>
    </source>
</reference>
<protein>
    <submittedName>
        <fullName evidence="1">Uncharacterized protein</fullName>
    </submittedName>
</protein>
<dbReference type="PATRIC" id="fig|1203554.3.peg.232"/>
<dbReference type="HOGENOM" id="CLU_841637_0_0_4"/>
<dbReference type="eggNOG" id="ENOG502Z83C">
    <property type="taxonomic scope" value="Bacteria"/>
</dbReference>
<dbReference type="NCBIfam" id="NF045672">
    <property type="entry name" value="MCP_gp7_epsi_15"/>
    <property type="match status" value="1"/>
</dbReference>
<dbReference type="STRING" id="1203554.HMPREF1476_00254"/>
<gene>
    <name evidence="1" type="ORF">HMPREF1476_00254</name>
</gene>
<dbReference type="Pfam" id="PF20911">
    <property type="entry name" value="GP7"/>
    <property type="match status" value="1"/>
</dbReference>
<accession>S3C720</accession>
<dbReference type="GeneID" id="64061904"/>
<proteinExistence type="predicted"/>
<keyword evidence="2" id="KW-1185">Reference proteome</keyword>